<dbReference type="InterPro" id="IPR017871">
    <property type="entry name" value="ABC_transporter-like_CS"/>
</dbReference>
<dbReference type="InterPro" id="IPR027417">
    <property type="entry name" value="P-loop_NTPase"/>
</dbReference>
<dbReference type="Gene3D" id="3.40.50.300">
    <property type="entry name" value="P-loop containing nucleotide triphosphate hydrolases"/>
    <property type="match status" value="1"/>
</dbReference>
<dbReference type="GO" id="GO:0022857">
    <property type="term" value="F:transmembrane transporter activity"/>
    <property type="evidence" value="ECO:0007669"/>
    <property type="project" value="TreeGrafter"/>
</dbReference>
<dbReference type="SUPFAM" id="SSF52540">
    <property type="entry name" value="P-loop containing nucleoside triphosphate hydrolases"/>
    <property type="match status" value="1"/>
</dbReference>
<sequence>MFKARRGRDKQAGGTAVLVADAPADSATLDSVTPADTVTPADSATLDAVTPAVAPADAVTSAGAPAYAVTSAVAPADAVTPDAPAYAVTLDSVTKTYQTGTTRVQALDGVSLGLRRGSFTAVMGPSGSGKSTFLHCAAGLDQPTSGTVWLGDTELTRLDEKQLTVQRRTRIGFVFQAYNLIPSLSVRDNLTLPLRFSGVPVDEAWLAQVVREVGLTDRLTHRPSELSGGQQQRVAIARALITRPEAVFADEPTGALDSRTGKQVLQLMRSLVDSLGQTILMVTHDPIAASWADRVVFLADGRLAGELTEPTADTVAAHLTHLGEW</sequence>
<keyword evidence="1" id="KW-0813">Transport</keyword>
<accession>A0A7W9J3J7</accession>
<proteinExistence type="predicted"/>
<dbReference type="InterPro" id="IPR003439">
    <property type="entry name" value="ABC_transporter-like_ATP-bd"/>
</dbReference>
<evidence type="ECO:0000313" key="6">
    <source>
        <dbReference type="Proteomes" id="UP000549971"/>
    </source>
</evidence>
<gene>
    <name evidence="5" type="ORF">HDA39_001735</name>
</gene>
<dbReference type="FunFam" id="3.40.50.300:FF:000032">
    <property type="entry name" value="Export ABC transporter ATP-binding protein"/>
    <property type="match status" value="1"/>
</dbReference>
<feature type="domain" description="ABC transporter" evidence="4">
    <location>
        <begin position="88"/>
        <end position="325"/>
    </location>
</feature>
<dbReference type="PANTHER" id="PTHR24220:SF685">
    <property type="entry name" value="ABC TRANSPORTER RELATED"/>
    <property type="match status" value="1"/>
</dbReference>
<protein>
    <submittedName>
        <fullName evidence="5">Putative ABC transport system ATP-binding protein</fullName>
    </submittedName>
</protein>
<dbReference type="GO" id="GO:0005524">
    <property type="term" value="F:ATP binding"/>
    <property type="evidence" value="ECO:0007669"/>
    <property type="project" value="UniProtKB-KW"/>
</dbReference>
<comment type="caution">
    <text evidence="5">The sequence shown here is derived from an EMBL/GenBank/DDBJ whole genome shotgun (WGS) entry which is preliminary data.</text>
</comment>
<dbReference type="PANTHER" id="PTHR24220">
    <property type="entry name" value="IMPORT ATP-BINDING PROTEIN"/>
    <property type="match status" value="1"/>
</dbReference>
<dbReference type="EMBL" id="JACHMY010000001">
    <property type="protein sequence ID" value="MBB5835001.1"/>
    <property type="molecule type" value="Genomic_DNA"/>
</dbReference>
<dbReference type="InterPro" id="IPR017911">
    <property type="entry name" value="MacB-like_ATP-bd"/>
</dbReference>
<dbReference type="Proteomes" id="UP000549971">
    <property type="component" value="Unassembled WGS sequence"/>
</dbReference>
<keyword evidence="2" id="KW-0547">Nucleotide-binding</keyword>
<reference evidence="5 6" key="1">
    <citation type="submission" date="2020-08" db="EMBL/GenBank/DDBJ databases">
        <title>Sequencing the genomes of 1000 actinobacteria strains.</title>
        <authorList>
            <person name="Klenk H.-P."/>
        </authorList>
    </citation>
    <scope>NUCLEOTIDE SEQUENCE [LARGE SCALE GENOMIC DNA]</scope>
    <source>
        <strain evidence="5 6">DSM 28967</strain>
    </source>
</reference>
<dbReference type="SMART" id="SM00382">
    <property type="entry name" value="AAA"/>
    <property type="match status" value="1"/>
</dbReference>
<dbReference type="InterPro" id="IPR003593">
    <property type="entry name" value="AAA+_ATPase"/>
</dbReference>
<name>A0A7W9J3J7_9ACTN</name>
<dbReference type="PROSITE" id="PS00211">
    <property type="entry name" value="ABC_TRANSPORTER_1"/>
    <property type="match status" value="1"/>
</dbReference>
<dbReference type="AlphaFoldDB" id="A0A7W9J3J7"/>
<keyword evidence="6" id="KW-1185">Reference proteome</keyword>
<dbReference type="GO" id="GO:0016887">
    <property type="term" value="F:ATP hydrolysis activity"/>
    <property type="evidence" value="ECO:0007669"/>
    <property type="project" value="InterPro"/>
</dbReference>
<dbReference type="PROSITE" id="PS50893">
    <property type="entry name" value="ABC_TRANSPORTER_2"/>
    <property type="match status" value="1"/>
</dbReference>
<dbReference type="InterPro" id="IPR015854">
    <property type="entry name" value="ABC_transpr_LolD-like"/>
</dbReference>
<evidence type="ECO:0000256" key="1">
    <source>
        <dbReference type="ARBA" id="ARBA00022448"/>
    </source>
</evidence>
<dbReference type="Pfam" id="PF00005">
    <property type="entry name" value="ABC_tran"/>
    <property type="match status" value="1"/>
</dbReference>
<dbReference type="GO" id="GO:0005886">
    <property type="term" value="C:plasma membrane"/>
    <property type="evidence" value="ECO:0007669"/>
    <property type="project" value="TreeGrafter"/>
</dbReference>
<organism evidence="5 6">
    <name type="scientific">Kribbella italica</name>
    <dbReference type="NCBI Taxonomy" id="1540520"/>
    <lineage>
        <taxon>Bacteria</taxon>
        <taxon>Bacillati</taxon>
        <taxon>Actinomycetota</taxon>
        <taxon>Actinomycetes</taxon>
        <taxon>Propionibacteriales</taxon>
        <taxon>Kribbellaceae</taxon>
        <taxon>Kribbella</taxon>
    </lineage>
</organism>
<keyword evidence="3 5" id="KW-0067">ATP-binding</keyword>
<evidence type="ECO:0000256" key="3">
    <source>
        <dbReference type="ARBA" id="ARBA00022840"/>
    </source>
</evidence>
<dbReference type="CDD" id="cd03255">
    <property type="entry name" value="ABC_MJ0796_LolCDE_FtsE"/>
    <property type="match status" value="1"/>
</dbReference>
<dbReference type="GO" id="GO:0098796">
    <property type="term" value="C:membrane protein complex"/>
    <property type="evidence" value="ECO:0007669"/>
    <property type="project" value="UniProtKB-ARBA"/>
</dbReference>
<evidence type="ECO:0000256" key="2">
    <source>
        <dbReference type="ARBA" id="ARBA00022741"/>
    </source>
</evidence>
<evidence type="ECO:0000313" key="5">
    <source>
        <dbReference type="EMBL" id="MBB5835001.1"/>
    </source>
</evidence>
<evidence type="ECO:0000259" key="4">
    <source>
        <dbReference type="PROSITE" id="PS50893"/>
    </source>
</evidence>